<dbReference type="PANTHER" id="PTHR22617:SF23">
    <property type="entry name" value="CHEMOTAXIS PROTEIN CHEW"/>
    <property type="match status" value="1"/>
</dbReference>
<dbReference type="Gene3D" id="2.40.50.180">
    <property type="entry name" value="CheA-289, Domain 4"/>
    <property type="match status" value="1"/>
</dbReference>
<dbReference type="PANTHER" id="PTHR22617">
    <property type="entry name" value="CHEMOTAXIS SENSOR HISTIDINE KINASE-RELATED"/>
    <property type="match status" value="1"/>
</dbReference>
<gene>
    <name evidence="3" type="ORF">RASY3_10730</name>
    <name evidence="2" type="ORF">RASY3_19420</name>
</gene>
<dbReference type="Pfam" id="PF01584">
    <property type="entry name" value="CheW"/>
    <property type="match status" value="1"/>
</dbReference>
<dbReference type="SUPFAM" id="SSF50341">
    <property type="entry name" value="CheW-like"/>
    <property type="match status" value="1"/>
</dbReference>
<keyword evidence="4" id="KW-1185">Reference proteome</keyword>
<dbReference type="SMART" id="SM00260">
    <property type="entry name" value="CheW"/>
    <property type="match status" value="1"/>
</dbReference>
<reference evidence="2 4" key="1">
    <citation type="submission" date="2013-06" db="EMBL/GenBank/DDBJ databases">
        <title>Rumen cellulosomics: divergent fiber-degrading strategies revealed by comparative genome-wide analysis of six Ruminococcal strains.</title>
        <authorList>
            <person name="Dassa B."/>
            <person name="Borovok I."/>
            <person name="Lamed R."/>
            <person name="Flint H."/>
            <person name="Yeoman C.J."/>
            <person name="White B."/>
            <person name="Bayer E.A."/>
        </authorList>
    </citation>
    <scope>NUCLEOTIDE SEQUENCE [LARGE SCALE GENOMIC DNA]</scope>
    <source>
        <strain evidence="2 4">SY3</strain>
    </source>
</reference>
<dbReference type="Proteomes" id="UP000021369">
    <property type="component" value="Unassembled WGS sequence"/>
</dbReference>
<dbReference type="PATRIC" id="fig|1341156.4.peg.2090"/>
<dbReference type="EMBL" id="JEOB01000003">
    <property type="protein sequence ID" value="EXM38823.1"/>
    <property type="molecule type" value="Genomic_DNA"/>
</dbReference>
<feature type="domain" description="CheW-like" evidence="1">
    <location>
        <begin position="11"/>
        <end position="144"/>
    </location>
</feature>
<dbReference type="Gene3D" id="2.30.30.40">
    <property type="entry name" value="SH3 Domains"/>
    <property type="match status" value="1"/>
</dbReference>
<evidence type="ECO:0000313" key="4">
    <source>
        <dbReference type="Proteomes" id="UP000021369"/>
    </source>
</evidence>
<dbReference type="GO" id="GO:0005829">
    <property type="term" value="C:cytosol"/>
    <property type="evidence" value="ECO:0007669"/>
    <property type="project" value="TreeGrafter"/>
</dbReference>
<proteinExistence type="predicted"/>
<protein>
    <submittedName>
        <fullName evidence="2">Chemotaxis protein CheW</fullName>
    </submittedName>
</protein>
<accession>A0A011UYR5</accession>
<dbReference type="InterPro" id="IPR039315">
    <property type="entry name" value="CheW"/>
</dbReference>
<name>A0A011UYR5_RUMAL</name>
<dbReference type="InterPro" id="IPR002545">
    <property type="entry name" value="CheW-lke_dom"/>
</dbReference>
<dbReference type="EMBL" id="JEOB01000004">
    <property type="protein sequence ID" value="EXM38352.1"/>
    <property type="molecule type" value="Genomic_DNA"/>
</dbReference>
<dbReference type="InterPro" id="IPR036061">
    <property type="entry name" value="CheW-like_dom_sf"/>
</dbReference>
<evidence type="ECO:0000313" key="2">
    <source>
        <dbReference type="EMBL" id="EXM38352.1"/>
    </source>
</evidence>
<organism evidence="2 4">
    <name type="scientific">Ruminococcus albus SY3</name>
    <dbReference type="NCBI Taxonomy" id="1341156"/>
    <lineage>
        <taxon>Bacteria</taxon>
        <taxon>Bacillati</taxon>
        <taxon>Bacillota</taxon>
        <taxon>Clostridia</taxon>
        <taxon>Eubacteriales</taxon>
        <taxon>Oscillospiraceae</taxon>
        <taxon>Ruminococcus</taxon>
    </lineage>
</organism>
<dbReference type="AlphaFoldDB" id="A0A011UYR5"/>
<sequence>MADIYELLDNGGQLLTFFAGGEYYGFYILSVADIIEMPEFTVIPTAPPYVLGLMNHRGKAVPVMDLRLRLGLPQGEYDERSCVVVIEVNTMQCGLVVDRVSDVENITADMIARSPADAGLVKGFVIRDDKPKISILDPGAVARI</sequence>
<evidence type="ECO:0000259" key="1">
    <source>
        <dbReference type="PROSITE" id="PS50851"/>
    </source>
</evidence>
<dbReference type="RefSeq" id="WP_024858503.1">
    <property type="nucleotide sequence ID" value="NZ_JEOB01000003.1"/>
</dbReference>
<dbReference type="GO" id="GO:0007165">
    <property type="term" value="P:signal transduction"/>
    <property type="evidence" value="ECO:0007669"/>
    <property type="project" value="InterPro"/>
</dbReference>
<dbReference type="GO" id="GO:0006935">
    <property type="term" value="P:chemotaxis"/>
    <property type="evidence" value="ECO:0007669"/>
    <property type="project" value="InterPro"/>
</dbReference>
<evidence type="ECO:0000313" key="3">
    <source>
        <dbReference type="EMBL" id="EXM38823.1"/>
    </source>
</evidence>
<dbReference type="OrthoDB" id="9794382at2"/>
<dbReference type="PROSITE" id="PS50851">
    <property type="entry name" value="CHEW"/>
    <property type="match status" value="1"/>
</dbReference>
<comment type="caution">
    <text evidence="2">The sequence shown here is derived from an EMBL/GenBank/DDBJ whole genome shotgun (WGS) entry which is preliminary data.</text>
</comment>